<dbReference type="CDD" id="cd16100">
    <property type="entry name" value="ARID"/>
    <property type="match status" value="1"/>
</dbReference>
<name>A0A369K4Z4_HYPMA</name>
<dbReference type="EMBL" id="LUEZ02000023">
    <property type="protein sequence ID" value="RDB26854.1"/>
    <property type="molecule type" value="Genomic_DNA"/>
</dbReference>
<dbReference type="Pfam" id="PF01388">
    <property type="entry name" value="ARID"/>
    <property type="match status" value="1"/>
</dbReference>
<dbReference type="SMART" id="SM01014">
    <property type="entry name" value="ARID"/>
    <property type="match status" value="1"/>
</dbReference>
<feature type="region of interest" description="Disordered" evidence="1">
    <location>
        <begin position="1"/>
        <end position="71"/>
    </location>
</feature>
<dbReference type="Proteomes" id="UP000076154">
    <property type="component" value="Unassembled WGS sequence"/>
</dbReference>
<dbReference type="STRING" id="39966.A0A369K4Z4"/>
<feature type="domain" description="ARID" evidence="2">
    <location>
        <begin position="77"/>
        <end position="180"/>
    </location>
</feature>
<organism evidence="3 4">
    <name type="scientific">Hypsizygus marmoreus</name>
    <name type="common">White beech mushroom</name>
    <name type="synonym">Agaricus marmoreus</name>
    <dbReference type="NCBI Taxonomy" id="39966"/>
    <lineage>
        <taxon>Eukaryota</taxon>
        <taxon>Fungi</taxon>
        <taxon>Dikarya</taxon>
        <taxon>Basidiomycota</taxon>
        <taxon>Agaricomycotina</taxon>
        <taxon>Agaricomycetes</taxon>
        <taxon>Agaricomycetidae</taxon>
        <taxon>Agaricales</taxon>
        <taxon>Tricholomatineae</taxon>
        <taxon>Lyophyllaceae</taxon>
        <taxon>Hypsizygus</taxon>
    </lineage>
</organism>
<evidence type="ECO:0000256" key="1">
    <source>
        <dbReference type="SAM" id="MobiDB-lite"/>
    </source>
</evidence>
<sequence>MLQDIVPLSPQRSHPDVEGEANAGPHRNQISPNVDQQLAVPARAPASVIEGSASSPPALGTAGVHPTPPALTHLPSPLDRATFESNYKDFCASKGIKHEMRLLALDGRHIDLHMLHTEVMQEGGLAKVHAKGLWNIIGGRMGFVNFPATNMAPGKSGPVVAQRLTQVYEKYVWPFDQVYINAVNRSRRAAAQGPANTAPRMLSTQQMQLLICYASQPVADLRAQSVSENIIKFVEQNRAHLQRFAVEQGTTSSMEDLVGRLRI</sequence>
<dbReference type="InterPro" id="IPR036431">
    <property type="entry name" value="ARID_dom_sf"/>
</dbReference>
<accession>A0A369K4Z4</accession>
<protein>
    <recommendedName>
        <fullName evidence="2">ARID domain-containing protein</fullName>
    </recommendedName>
</protein>
<dbReference type="OrthoDB" id="1938591at2759"/>
<dbReference type="InterPro" id="IPR001606">
    <property type="entry name" value="ARID_dom"/>
</dbReference>
<proteinExistence type="predicted"/>
<evidence type="ECO:0000313" key="4">
    <source>
        <dbReference type="Proteomes" id="UP000076154"/>
    </source>
</evidence>
<dbReference type="PROSITE" id="PS51011">
    <property type="entry name" value="ARID"/>
    <property type="match status" value="1"/>
</dbReference>
<comment type="caution">
    <text evidence="3">The sequence shown here is derived from an EMBL/GenBank/DDBJ whole genome shotgun (WGS) entry which is preliminary data.</text>
</comment>
<reference evidence="3" key="1">
    <citation type="submission" date="2018-04" db="EMBL/GenBank/DDBJ databases">
        <title>Whole genome sequencing of Hypsizygus marmoreus.</title>
        <authorList>
            <person name="Choi I.-G."/>
            <person name="Min B."/>
            <person name="Kim J.-G."/>
            <person name="Kim S."/>
            <person name="Oh Y.-L."/>
            <person name="Kong W.-S."/>
            <person name="Park H."/>
            <person name="Jeong J."/>
            <person name="Song E.-S."/>
        </authorList>
    </citation>
    <scope>NUCLEOTIDE SEQUENCE [LARGE SCALE GENOMIC DNA]</scope>
    <source>
        <strain evidence="3">51987-8</strain>
    </source>
</reference>
<evidence type="ECO:0000259" key="2">
    <source>
        <dbReference type="PROSITE" id="PS51011"/>
    </source>
</evidence>
<evidence type="ECO:0000313" key="3">
    <source>
        <dbReference type="EMBL" id="RDB26854.1"/>
    </source>
</evidence>
<dbReference type="GO" id="GO:0003677">
    <property type="term" value="F:DNA binding"/>
    <property type="evidence" value="ECO:0007669"/>
    <property type="project" value="InterPro"/>
</dbReference>
<dbReference type="AlphaFoldDB" id="A0A369K4Z4"/>
<dbReference type="SMART" id="SM00501">
    <property type="entry name" value="BRIGHT"/>
    <property type="match status" value="1"/>
</dbReference>
<dbReference type="Gene3D" id="1.10.150.60">
    <property type="entry name" value="ARID DNA-binding domain"/>
    <property type="match status" value="1"/>
</dbReference>
<dbReference type="SUPFAM" id="SSF46774">
    <property type="entry name" value="ARID-like"/>
    <property type="match status" value="1"/>
</dbReference>
<keyword evidence="4" id="KW-1185">Reference proteome</keyword>
<gene>
    <name evidence="3" type="ORF">Hypma_005328</name>
</gene>
<dbReference type="InParanoid" id="A0A369K4Z4"/>